<dbReference type="EMBL" id="FXTM01000005">
    <property type="protein sequence ID" value="SMO46330.1"/>
    <property type="molecule type" value="Genomic_DNA"/>
</dbReference>
<feature type="transmembrane region" description="Helical" evidence="7">
    <location>
        <begin position="231"/>
        <end position="252"/>
    </location>
</feature>
<dbReference type="GO" id="GO:0009267">
    <property type="term" value="P:cellular response to starvation"/>
    <property type="evidence" value="ECO:0007669"/>
    <property type="project" value="InterPro"/>
</dbReference>
<dbReference type="Pfam" id="PF02554">
    <property type="entry name" value="CstA"/>
    <property type="match status" value="1"/>
</dbReference>
<dbReference type="OrthoDB" id="9761224at2"/>
<feature type="transmembrane region" description="Helical" evidence="7">
    <location>
        <begin position="381"/>
        <end position="405"/>
    </location>
</feature>
<keyword evidence="10" id="KW-1185">Reference proteome</keyword>
<dbReference type="PANTHER" id="PTHR30252:SF0">
    <property type="entry name" value="PEPTIDE TRANSPORTER CSTA"/>
    <property type="match status" value="1"/>
</dbReference>
<feature type="transmembrane region" description="Helical" evidence="7">
    <location>
        <begin position="173"/>
        <end position="195"/>
    </location>
</feature>
<feature type="transmembrane region" description="Helical" evidence="7">
    <location>
        <begin position="425"/>
        <end position="445"/>
    </location>
</feature>
<dbReference type="InterPro" id="IPR051605">
    <property type="entry name" value="CstA"/>
</dbReference>
<evidence type="ECO:0000313" key="9">
    <source>
        <dbReference type="EMBL" id="SMO46330.1"/>
    </source>
</evidence>
<evidence type="ECO:0000313" key="10">
    <source>
        <dbReference type="Proteomes" id="UP000317315"/>
    </source>
</evidence>
<dbReference type="PANTHER" id="PTHR30252">
    <property type="entry name" value="INNER MEMBRANE PEPTIDE TRANSPORTER"/>
    <property type="match status" value="1"/>
</dbReference>
<dbReference type="RefSeq" id="WP_142934448.1">
    <property type="nucleotide sequence ID" value="NZ_FXTM01000005.1"/>
</dbReference>
<feature type="transmembrane region" description="Helical" evidence="7">
    <location>
        <begin position="261"/>
        <end position="278"/>
    </location>
</feature>
<protein>
    <submittedName>
        <fullName evidence="9">Carbon starvation protein</fullName>
    </submittedName>
</protein>
<comment type="similarity">
    <text evidence="2">Belongs to the peptide transporter carbon starvation (CstA) (TC 2.A.114) family.</text>
</comment>
<evidence type="ECO:0000256" key="2">
    <source>
        <dbReference type="ARBA" id="ARBA00007755"/>
    </source>
</evidence>
<gene>
    <name evidence="9" type="ORF">SAMN06269117_10562</name>
</gene>
<feature type="transmembrane region" description="Helical" evidence="7">
    <location>
        <begin position="130"/>
        <end position="153"/>
    </location>
</feature>
<name>A0A521BI05_9BACT</name>
<keyword evidence="6 7" id="KW-0472">Membrane</keyword>
<feature type="transmembrane region" description="Helical" evidence="7">
    <location>
        <begin position="298"/>
        <end position="318"/>
    </location>
</feature>
<feature type="transmembrane region" description="Helical" evidence="7">
    <location>
        <begin position="85"/>
        <end position="109"/>
    </location>
</feature>
<sequence length="556" mass="60385">MVILLFLTAAVIFAVAYITYGRFLRDRVFKLKKENKTPAHEFRDGVDYVPAPAPVLLGHHFSSIAGAGPIVGPITAASSWGWLPAYLWVLIGNIFIGGVHDMSSLVASIRNKAKSIAEIGGMYLSKRAGFLFKLFIWLALLYVVAVFINVAQITFNAKVPLIEGGKVVELLPIGGGVATSALIYIVLAVIFGILIYRFNLSLKVTTAVFVILVYLAVYVGQLFPINLSPNVWNVVLLIYVAVASVTPVWILLQPRDYLSSFLLYGALIGAGLGILLSFGKFQPHIPAFLGFNSDIGPLFPLLFVVIACGSISGFHSLVSSGTTSKQLNSEPDALTVGYGAMLLEGIVAVMSVIFVLILTVPEFQILKKNVAAIYGTGVGRFMSILGIPENIGVAFGMLALSSFILTSTDTGTRLARYVFTELTGVTNRFVATGISLIIPAILVFLKYKDPATGKVLPVWKALWPVFGATNQLIAALSLFVVMVWMIKTGKYWFVTGIPSLFMAVITLWALVMLFLKWKFTVIGVAALIQVFLALWIFYEGFLALKKLREETFNGGG</sequence>
<proteinExistence type="inferred from homology"/>
<dbReference type="GO" id="GO:0005886">
    <property type="term" value="C:plasma membrane"/>
    <property type="evidence" value="ECO:0007669"/>
    <property type="project" value="UniProtKB-SubCell"/>
</dbReference>
<dbReference type="InterPro" id="IPR003706">
    <property type="entry name" value="CstA_N"/>
</dbReference>
<keyword evidence="4 7" id="KW-0812">Transmembrane</keyword>
<keyword evidence="3" id="KW-1003">Cell membrane</keyword>
<keyword evidence="5 7" id="KW-1133">Transmembrane helix</keyword>
<evidence type="ECO:0000256" key="3">
    <source>
        <dbReference type="ARBA" id="ARBA00022475"/>
    </source>
</evidence>
<evidence type="ECO:0000256" key="4">
    <source>
        <dbReference type="ARBA" id="ARBA00022692"/>
    </source>
</evidence>
<feature type="transmembrane region" description="Helical" evidence="7">
    <location>
        <begin position="491"/>
        <end position="511"/>
    </location>
</feature>
<comment type="subcellular location">
    <subcellularLocation>
        <location evidence="1">Cell membrane</location>
        <topology evidence="1">Multi-pass membrane protein</topology>
    </subcellularLocation>
</comment>
<evidence type="ECO:0000256" key="7">
    <source>
        <dbReference type="SAM" id="Phobius"/>
    </source>
</evidence>
<accession>A0A521BI05</accession>
<feature type="domain" description="CstA N-terminal" evidence="8">
    <location>
        <begin position="3"/>
        <end position="374"/>
    </location>
</feature>
<feature type="transmembrane region" description="Helical" evidence="7">
    <location>
        <begin position="338"/>
        <end position="361"/>
    </location>
</feature>
<evidence type="ECO:0000256" key="5">
    <source>
        <dbReference type="ARBA" id="ARBA00022989"/>
    </source>
</evidence>
<reference evidence="9 10" key="1">
    <citation type="submission" date="2017-05" db="EMBL/GenBank/DDBJ databases">
        <authorList>
            <person name="Varghese N."/>
            <person name="Submissions S."/>
        </authorList>
    </citation>
    <scope>NUCLEOTIDE SEQUENCE [LARGE SCALE GENOMIC DNA]</scope>
    <source>
        <strain evidence="9 10">DSM 16304</strain>
    </source>
</reference>
<organism evidence="9 10">
    <name type="scientific">Balnearium lithotrophicum</name>
    <dbReference type="NCBI Taxonomy" id="223788"/>
    <lineage>
        <taxon>Bacteria</taxon>
        <taxon>Pseudomonadati</taxon>
        <taxon>Aquificota</taxon>
        <taxon>Aquificia</taxon>
        <taxon>Desulfurobacteriales</taxon>
        <taxon>Desulfurobacteriaceae</taxon>
        <taxon>Balnearium</taxon>
    </lineage>
</organism>
<feature type="transmembrane region" description="Helical" evidence="7">
    <location>
        <begin position="517"/>
        <end position="538"/>
    </location>
</feature>
<evidence type="ECO:0000259" key="8">
    <source>
        <dbReference type="Pfam" id="PF02554"/>
    </source>
</evidence>
<evidence type="ECO:0000256" key="6">
    <source>
        <dbReference type="ARBA" id="ARBA00023136"/>
    </source>
</evidence>
<feature type="transmembrane region" description="Helical" evidence="7">
    <location>
        <begin position="465"/>
        <end position="484"/>
    </location>
</feature>
<feature type="transmembrane region" description="Helical" evidence="7">
    <location>
        <begin position="207"/>
        <end position="225"/>
    </location>
</feature>
<dbReference type="AlphaFoldDB" id="A0A521BI05"/>
<evidence type="ECO:0000256" key="1">
    <source>
        <dbReference type="ARBA" id="ARBA00004651"/>
    </source>
</evidence>
<dbReference type="Proteomes" id="UP000317315">
    <property type="component" value="Unassembled WGS sequence"/>
</dbReference>